<accession>A0A6A0BAM8</accession>
<proteinExistence type="predicted"/>
<dbReference type="EMBL" id="BLLI01000001">
    <property type="protein sequence ID" value="GFH41511.1"/>
    <property type="molecule type" value="Genomic_DNA"/>
</dbReference>
<reference evidence="1 2" key="1">
    <citation type="submission" date="2020-02" db="EMBL/GenBank/DDBJ databases">
        <title>Draft genome sequence of Lactococcus sp. Hs30E4-3.</title>
        <authorList>
            <person name="Noda S."/>
            <person name="Yuki M."/>
            <person name="Ohkuma M."/>
        </authorList>
    </citation>
    <scope>NUCLEOTIDE SEQUENCE [LARGE SCALE GENOMIC DNA]</scope>
    <source>
        <strain evidence="1 2">Hs30E4-3</strain>
    </source>
</reference>
<keyword evidence="2" id="KW-1185">Reference proteome</keyword>
<organism evidence="1 2">
    <name type="scientific">Pseudolactococcus hodotermopsidis</name>
    <dbReference type="NCBI Taxonomy" id="2709157"/>
    <lineage>
        <taxon>Bacteria</taxon>
        <taxon>Bacillati</taxon>
        <taxon>Bacillota</taxon>
        <taxon>Bacilli</taxon>
        <taxon>Lactobacillales</taxon>
        <taxon>Streptococcaceae</taxon>
        <taxon>Pseudolactococcus</taxon>
    </lineage>
</organism>
<dbReference type="AlphaFoldDB" id="A0A6A0BAM8"/>
<gene>
    <name evidence="1" type="ORF">Hs30E_00620</name>
</gene>
<protein>
    <submittedName>
        <fullName evidence="1">Uncharacterized protein</fullName>
    </submittedName>
</protein>
<sequence length="59" mass="7034">MINKMSQTLDWAYDKTLSGYLGQKNIYEFVEDYRSKYDSETAIEKLIQTQTKKQQHLVL</sequence>
<comment type="caution">
    <text evidence="1">The sequence shown here is derived from an EMBL/GenBank/DDBJ whole genome shotgun (WGS) entry which is preliminary data.</text>
</comment>
<evidence type="ECO:0000313" key="1">
    <source>
        <dbReference type="EMBL" id="GFH41511.1"/>
    </source>
</evidence>
<evidence type="ECO:0000313" key="2">
    <source>
        <dbReference type="Proteomes" id="UP000480303"/>
    </source>
</evidence>
<dbReference type="Proteomes" id="UP000480303">
    <property type="component" value="Unassembled WGS sequence"/>
</dbReference>
<name>A0A6A0BAM8_9LACT</name>